<proteinExistence type="predicted"/>
<sequence>MNDSISESASQNLKKIIESARRMGVELDESEALQWLAAMGSMRKEDDVAIDVRQGVFGHRITLLDFSPERLDYFRRVGKLVEFSDVPGLVETALALSGSAAQSRIQSYPGDADFFERVNIKAPTREEACRVLAKIMREKALSTARGDTYQLIEVKFGSYPQNVEHNGRLHKAGSPIAWTPAEIEAGRLSDTFVQGEPVEIGWEQAAHDPGWCKLDWVIADPIDQTLVNASNMLDVTWEAPDGKITPLDGYLDPYFQEVYLDAESIPIFTKLAKQVDSNALDDYVAALEKEVRKYVTASPNYGKAAKRMYNIFRLTGKYEEAAYLRELFDEPATVLYQVWSLIRTIDDTFTAGSSLPLHTLLSETDRLIVTVVDVLEGEKETEIVRMLLKLRSILGNEVPGQELSPQAEAARDEVINLVNNFFYEKLTGVPQIKEYLDRLAAQAA</sequence>
<keyword evidence="2" id="KW-1185">Reference proteome</keyword>
<dbReference type="STRING" id="360411.AC812_16160"/>
<dbReference type="Proteomes" id="UP000050514">
    <property type="component" value="Unassembled WGS sequence"/>
</dbReference>
<evidence type="ECO:0000313" key="2">
    <source>
        <dbReference type="Proteomes" id="UP000050514"/>
    </source>
</evidence>
<accession>A0A0P6XL24</accession>
<dbReference type="OrthoDB" id="5095593at2"/>
<dbReference type="RefSeq" id="WP_061913519.1">
    <property type="nucleotide sequence ID" value="NZ_DF967971.1"/>
</dbReference>
<protein>
    <submittedName>
        <fullName evidence="1">Uncharacterized protein</fullName>
    </submittedName>
</protein>
<evidence type="ECO:0000313" key="1">
    <source>
        <dbReference type="EMBL" id="KPL72358.1"/>
    </source>
</evidence>
<dbReference type="EMBL" id="LGHJ01000024">
    <property type="protein sequence ID" value="KPL72358.1"/>
    <property type="molecule type" value="Genomic_DNA"/>
</dbReference>
<name>A0A0P6XL24_9CHLR</name>
<comment type="caution">
    <text evidence="1">The sequence shown here is derived from an EMBL/GenBank/DDBJ whole genome shotgun (WGS) entry which is preliminary data.</text>
</comment>
<dbReference type="PATRIC" id="fig|360411.5.peg.1107"/>
<organism evidence="1 2">
    <name type="scientific">Bellilinea caldifistulae</name>
    <dbReference type="NCBI Taxonomy" id="360411"/>
    <lineage>
        <taxon>Bacteria</taxon>
        <taxon>Bacillati</taxon>
        <taxon>Chloroflexota</taxon>
        <taxon>Anaerolineae</taxon>
        <taxon>Anaerolineales</taxon>
        <taxon>Anaerolineaceae</taxon>
        <taxon>Bellilinea</taxon>
    </lineage>
</organism>
<gene>
    <name evidence="1" type="ORF">AC812_16160</name>
</gene>
<reference evidence="1 2" key="1">
    <citation type="submission" date="2015-07" db="EMBL/GenBank/DDBJ databases">
        <title>Draft genome of Bellilinea caldifistulae DSM 17877.</title>
        <authorList>
            <person name="Hemp J."/>
            <person name="Ward L.M."/>
            <person name="Pace L.A."/>
            <person name="Fischer W.W."/>
        </authorList>
    </citation>
    <scope>NUCLEOTIDE SEQUENCE [LARGE SCALE GENOMIC DNA]</scope>
    <source>
        <strain evidence="1 2">GOMI-1</strain>
    </source>
</reference>
<dbReference type="AlphaFoldDB" id="A0A0P6XL24"/>